<protein>
    <submittedName>
        <fullName evidence="2">Uncharacterized protein</fullName>
    </submittedName>
</protein>
<feature type="region of interest" description="Disordered" evidence="1">
    <location>
        <begin position="180"/>
        <end position="233"/>
    </location>
</feature>
<name>A0A8H6R5N3_9PEZI</name>
<feature type="compositionally biased region" description="Basic and acidic residues" evidence="1">
    <location>
        <begin position="194"/>
        <end position="208"/>
    </location>
</feature>
<sequence>MSTTIVAGSWCWILDYDAEHDRFANRYVFVCGLRRDPAFKEPYMIVCYGQPSVDQDQRLEKLSAATSWTLRKDFRYISSDCVVEGFTDMPDNGRLVVLNSLKETVTLRSDLCRGEGGVDQGCKVYCDFEESAKSSGKKRAAPSSSKASNNGQQDEDENDEEFIPKRVRSEAADVAIKQAYNAEAPSSHAYKAGEQVHRGTRRQPDRSKQNAGKDQGQMEGGEKSQQPIAASAGVPEKLSPWDELQRHLGSPQSSHLVICQVLETWSASVAKELRELESKKKKDLKSRQDFTNGVWQYVMYLRNKKVGGPSKFPAGHPFVEQMEQLGRELRAKGFKLERPNE</sequence>
<accession>A0A8H6R5N3</accession>
<evidence type="ECO:0000313" key="2">
    <source>
        <dbReference type="EMBL" id="KAF7185589.1"/>
    </source>
</evidence>
<evidence type="ECO:0000256" key="1">
    <source>
        <dbReference type="SAM" id="MobiDB-lite"/>
    </source>
</evidence>
<comment type="caution">
    <text evidence="2">The sequence shown here is derived from an EMBL/GenBank/DDBJ whole genome shotgun (WGS) entry which is preliminary data.</text>
</comment>
<proteinExistence type="predicted"/>
<reference evidence="2" key="1">
    <citation type="submission" date="2020-04" db="EMBL/GenBank/DDBJ databases">
        <title>Draft genome resource of the tomato pathogen Pseudocercospora fuligena.</title>
        <authorList>
            <person name="Zaccaron A."/>
        </authorList>
    </citation>
    <scope>NUCLEOTIDE SEQUENCE</scope>
    <source>
        <strain evidence="2">PF001</strain>
    </source>
</reference>
<gene>
    <name evidence="2" type="ORF">HII31_13086</name>
</gene>
<dbReference type="EMBL" id="JABCIY010000316">
    <property type="protein sequence ID" value="KAF7185589.1"/>
    <property type="molecule type" value="Genomic_DNA"/>
</dbReference>
<feature type="compositionally biased region" description="Low complexity" evidence="1">
    <location>
        <begin position="141"/>
        <end position="152"/>
    </location>
</feature>
<evidence type="ECO:0000313" key="3">
    <source>
        <dbReference type="Proteomes" id="UP000660729"/>
    </source>
</evidence>
<feature type="region of interest" description="Disordered" evidence="1">
    <location>
        <begin position="135"/>
        <end position="160"/>
    </location>
</feature>
<dbReference type="Proteomes" id="UP000660729">
    <property type="component" value="Unassembled WGS sequence"/>
</dbReference>
<dbReference type="OrthoDB" id="10622976at2759"/>
<dbReference type="AlphaFoldDB" id="A0A8H6R5N3"/>
<keyword evidence="3" id="KW-1185">Reference proteome</keyword>
<organism evidence="2 3">
    <name type="scientific">Pseudocercospora fuligena</name>
    <dbReference type="NCBI Taxonomy" id="685502"/>
    <lineage>
        <taxon>Eukaryota</taxon>
        <taxon>Fungi</taxon>
        <taxon>Dikarya</taxon>
        <taxon>Ascomycota</taxon>
        <taxon>Pezizomycotina</taxon>
        <taxon>Dothideomycetes</taxon>
        <taxon>Dothideomycetidae</taxon>
        <taxon>Mycosphaerellales</taxon>
        <taxon>Mycosphaerellaceae</taxon>
        <taxon>Pseudocercospora</taxon>
    </lineage>
</organism>